<dbReference type="SUPFAM" id="SSF46894">
    <property type="entry name" value="C-terminal effector domain of the bipartite response regulators"/>
    <property type="match status" value="1"/>
</dbReference>
<dbReference type="PRINTS" id="PR00038">
    <property type="entry name" value="HTHLUXR"/>
</dbReference>
<dbReference type="InterPro" id="IPR000792">
    <property type="entry name" value="Tscrpt_reg_LuxR_C"/>
</dbReference>
<dbReference type="PANTHER" id="PTHR44688">
    <property type="entry name" value="DNA-BINDING TRANSCRIPTIONAL ACTIVATOR DEVR_DOSR"/>
    <property type="match status" value="1"/>
</dbReference>
<dbReference type="InterPro" id="IPR036388">
    <property type="entry name" value="WH-like_DNA-bd_sf"/>
</dbReference>
<keyword evidence="2" id="KW-0238">DNA-binding</keyword>
<keyword evidence="3" id="KW-0804">Transcription</keyword>
<dbReference type="Proteomes" id="UP001278087">
    <property type="component" value="Unassembled WGS sequence"/>
</dbReference>
<evidence type="ECO:0000313" key="6">
    <source>
        <dbReference type="Proteomes" id="UP001278087"/>
    </source>
</evidence>
<sequence length="199" mass="22882">MCGSDNFVGNGMFAYLTSKHVPIQTFQFEDMLHQSSLCQHQTMVFNIIDNEHACSDIVQFLNKNRFKFYNNVVVIVADSLVAKLCVELLYVEKIIVLTEKSSLRDFGQLATLSVGKWNPRLYRSQKRLTEREQQILNLLVSGYTAKEISELVSLNYKTIQAHKMRVVAKLGLTNTSDLNKLIVRFTHRMSFLPNLTILF</sequence>
<dbReference type="AlphaFoldDB" id="A0AAP5XZL8"/>
<accession>A0AAP5XZL8</accession>
<dbReference type="Pfam" id="PF00196">
    <property type="entry name" value="GerE"/>
    <property type="match status" value="1"/>
</dbReference>
<dbReference type="InterPro" id="IPR016032">
    <property type="entry name" value="Sig_transdc_resp-reg_C-effctor"/>
</dbReference>
<evidence type="ECO:0000256" key="3">
    <source>
        <dbReference type="ARBA" id="ARBA00023163"/>
    </source>
</evidence>
<dbReference type="EMBL" id="JAWPBU010000048">
    <property type="protein sequence ID" value="MDW2761506.1"/>
    <property type="molecule type" value="Genomic_DNA"/>
</dbReference>
<reference evidence="5" key="1">
    <citation type="submission" date="2023-10" db="EMBL/GenBank/DDBJ databases">
        <title>Fecal carriage and genetic characteristics of carbapenem-resistant Enterobacterales among healthy adults from four provinces of China.</title>
        <authorList>
            <person name="Li Y."/>
            <person name="Zhang R."/>
        </authorList>
    </citation>
    <scope>NUCLEOTIDE SEQUENCE</scope>
    <source>
        <strain evidence="5">HN-136</strain>
    </source>
</reference>
<proteinExistence type="predicted"/>
<evidence type="ECO:0000313" key="5">
    <source>
        <dbReference type="EMBL" id="MDW2761506.1"/>
    </source>
</evidence>
<dbReference type="PROSITE" id="PS00622">
    <property type="entry name" value="HTH_LUXR_1"/>
    <property type="match status" value="1"/>
</dbReference>
<dbReference type="Gene3D" id="1.10.10.10">
    <property type="entry name" value="Winged helix-like DNA-binding domain superfamily/Winged helix DNA-binding domain"/>
    <property type="match status" value="1"/>
</dbReference>
<dbReference type="RefSeq" id="WP_264363919.1">
    <property type="nucleotide sequence ID" value="NZ_CP119048.1"/>
</dbReference>
<evidence type="ECO:0000259" key="4">
    <source>
        <dbReference type="PROSITE" id="PS50043"/>
    </source>
</evidence>
<dbReference type="PANTHER" id="PTHR44688:SF16">
    <property type="entry name" value="DNA-BINDING TRANSCRIPTIONAL ACTIVATOR DEVR_DOSR"/>
    <property type="match status" value="1"/>
</dbReference>
<name>A0AAP5XZL8_CITFR</name>
<comment type="caution">
    <text evidence="5">The sequence shown here is derived from an EMBL/GenBank/DDBJ whole genome shotgun (WGS) entry which is preliminary data.</text>
</comment>
<evidence type="ECO:0000256" key="2">
    <source>
        <dbReference type="ARBA" id="ARBA00023125"/>
    </source>
</evidence>
<keyword evidence="1" id="KW-0805">Transcription regulation</keyword>
<dbReference type="SMART" id="SM00421">
    <property type="entry name" value="HTH_LUXR"/>
    <property type="match status" value="1"/>
</dbReference>
<feature type="domain" description="HTH luxR-type" evidence="4">
    <location>
        <begin position="121"/>
        <end position="186"/>
    </location>
</feature>
<evidence type="ECO:0000256" key="1">
    <source>
        <dbReference type="ARBA" id="ARBA00023015"/>
    </source>
</evidence>
<dbReference type="GO" id="GO:0003677">
    <property type="term" value="F:DNA binding"/>
    <property type="evidence" value="ECO:0007669"/>
    <property type="project" value="UniProtKB-KW"/>
</dbReference>
<dbReference type="CDD" id="cd06170">
    <property type="entry name" value="LuxR_C_like"/>
    <property type="match status" value="1"/>
</dbReference>
<dbReference type="GO" id="GO:0006355">
    <property type="term" value="P:regulation of DNA-templated transcription"/>
    <property type="evidence" value="ECO:0007669"/>
    <property type="project" value="InterPro"/>
</dbReference>
<organism evidence="5 6">
    <name type="scientific">Citrobacter freundii</name>
    <dbReference type="NCBI Taxonomy" id="546"/>
    <lineage>
        <taxon>Bacteria</taxon>
        <taxon>Pseudomonadati</taxon>
        <taxon>Pseudomonadota</taxon>
        <taxon>Gammaproteobacteria</taxon>
        <taxon>Enterobacterales</taxon>
        <taxon>Enterobacteriaceae</taxon>
        <taxon>Citrobacter</taxon>
        <taxon>Citrobacter freundii complex</taxon>
    </lineage>
</organism>
<gene>
    <name evidence="5" type="ORF">RYZ67_23990</name>
</gene>
<protein>
    <submittedName>
        <fullName evidence="5">Helix-turn-helix transcriptional regulator</fullName>
    </submittedName>
</protein>
<dbReference type="PROSITE" id="PS50043">
    <property type="entry name" value="HTH_LUXR_2"/>
    <property type="match status" value="1"/>
</dbReference>